<sequence length="450" mass="46036">MKGLKFRFSKTLVLIMGGIVVLGGGSGTAAVIIGTDKILGPSYREINGLECTALETIKIRRDQRYWIRKYVTSDQSGDGVARIKTALRVARAVQEKEKADLVQVAMIDKAGPQDRARMRGRMIGAQVVYIPDLKKVPEGADAEIYSAYYLDGSPNSNGEYYGMRIDLPLEDVEALTASLTDKADCIDPAAVAPAGEHGAPADGHGEKAGGSGHGEAGGHGETSDGHGAPAEAHGEGGEAAAAESGGLLSSITGMIFGSGHEAPAEGQMGEGSAHAAAPAKAHDAPADEHGEAAGEDHGDQAASPAETKAEVHGNQPAAHIEPALAQSKEKEGFFASVKNMLFGGGEDEKPEASHDEASADARPVPEASLPAPEPGTAVEGGKKWSKGTEADEIRSGHDSAEAAHAEAAPSPAGDANDADAAGAAWLAKLRGEEAKTGGEASEAGSKKDVH</sequence>
<feature type="compositionally biased region" description="Basic and acidic residues" evidence="1">
    <location>
        <begin position="380"/>
        <end position="404"/>
    </location>
</feature>
<gene>
    <name evidence="2" type="ORF">ABK249_30840</name>
</gene>
<feature type="compositionally biased region" description="Basic and acidic residues" evidence="1">
    <location>
        <begin position="280"/>
        <end position="299"/>
    </location>
</feature>
<protein>
    <submittedName>
        <fullName evidence="2">Uncharacterized protein</fullName>
    </submittedName>
</protein>
<feature type="compositionally biased region" description="Low complexity" evidence="1">
    <location>
        <begin position="405"/>
        <end position="424"/>
    </location>
</feature>
<dbReference type="Proteomes" id="UP001496627">
    <property type="component" value="Unassembled WGS sequence"/>
</dbReference>
<evidence type="ECO:0000313" key="2">
    <source>
        <dbReference type="EMBL" id="MEQ1409307.1"/>
    </source>
</evidence>
<feature type="region of interest" description="Disordered" evidence="1">
    <location>
        <begin position="341"/>
        <end position="424"/>
    </location>
</feature>
<feature type="region of interest" description="Disordered" evidence="1">
    <location>
        <begin position="191"/>
        <end position="315"/>
    </location>
</feature>
<dbReference type="RefSeq" id="WP_227703824.1">
    <property type="nucleotide sequence ID" value="NZ_JBEAAL010000040.1"/>
</dbReference>
<keyword evidence="3" id="KW-1185">Reference proteome</keyword>
<evidence type="ECO:0000256" key="1">
    <source>
        <dbReference type="SAM" id="MobiDB-lite"/>
    </source>
</evidence>
<evidence type="ECO:0000313" key="3">
    <source>
        <dbReference type="Proteomes" id="UP001496627"/>
    </source>
</evidence>
<dbReference type="EMBL" id="JBEAAL010000040">
    <property type="protein sequence ID" value="MEQ1409307.1"/>
    <property type="molecule type" value="Genomic_DNA"/>
</dbReference>
<comment type="caution">
    <text evidence="2">The sequence shown here is derived from an EMBL/GenBank/DDBJ whole genome shotgun (WGS) entry which is preliminary data.</text>
</comment>
<reference evidence="2 3" key="1">
    <citation type="submission" date="2024-05" db="EMBL/GenBank/DDBJ databases">
        <title>Neorhizobium sp. Rsf11, a plant growth promoting and heavy metal resistant PAH-degrader.</title>
        <authorList>
            <person name="Golubev S.N."/>
            <person name="Muratova A.Y."/>
            <person name="Markelova M.I."/>
        </authorList>
    </citation>
    <scope>NUCLEOTIDE SEQUENCE [LARGE SCALE GENOMIC DNA]</scope>
    <source>
        <strain evidence="2 3">Rsf11</strain>
    </source>
</reference>
<organism evidence="2 3">
    <name type="scientific">Neorhizobium phenanthreniclasticum</name>
    <dbReference type="NCBI Taxonomy" id="3157917"/>
    <lineage>
        <taxon>Bacteria</taxon>
        <taxon>Pseudomonadati</taxon>
        <taxon>Pseudomonadota</taxon>
        <taxon>Alphaproteobacteria</taxon>
        <taxon>Hyphomicrobiales</taxon>
        <taxon>Rhizobiaceae</taxon>
        <taxon>Rhizobium/Agrobacterium group</taxon>
        <taxon>Neorhizobium</taxon>
    </lineage>
</organism>
<proteinExistence type="predicted"/>
<accession>A0ABV0MBM5</accession>
<name>A0ABV0MBM5_9HYPH</name>
<feature type="compositionally biased region" description="Basic and acidic residues" evidence="1">
    <location>
        <begin position="346"/>
        <end position="359"/>
    </location>
</feature>